<dbReference type="AlphaFoldDB" id="A0A0A9EE59"/>
<reference evidence="1" key="2">
    <citation type="journal article" date="2015" name="Data Brief">
        <title>Shoot transcriptome of the giant reed, Arundo donax.</title>
        <authorList>
            <person name="Barrero R.A."/>
            <person name="Guerrero F.D."/>
            <person name="Moolhuijzen P."/>
            <person name="Goolsby J.A."/>
            <person name="Tidwell J."/>
            <person name="Bellgard S.E."/>
            <person name="Bellgard M.I."/>
        </authorList>
    </citation>
    <scope>NUCLEOTIDE SEQUENCE</scope>
    <source>
        <tissue evidence="1">Shoot tissue taken approximately 20 cm above the soil surface</tissue>
    </source>
</reference>
<protein>
    <submittedName>
        <fullName evidence="1">Pirin, putative</fullName>
    </submittedName>
</protein>
<organism evidence="1">
    <name type="scientific">Arundo donax</name>
    <name type="common">Giant reed</name>
    <name type="synonym">Donax arundinaceus</name>
    <dbReference type="NCBI Taxonomy" id="35708"/>
    <lineage>
        <taxon>Eukaryota</taxon>
        <taxon>Viridiplantae</taxon>
        <taxon>Streptophyta</taxon>
        <taxon>Embryophyta</taxon>
        <taxon>Tracheophyta</taxon>
        <taxon>Spermatophyta</taxon>
        <taxon>Magnoliopsida</taxon>
        <taxon>Liliopsida</taxon>
        <taxon>Poales</taxon>
        <taxon>Poaceae</taxon>
        <taxon>PACMAD clade</taxon>
        <taxon>Arundinoideae</taxon>
        <taxon>Arundineae</taxon>
        <taxon>Arundo</taxon>
    </lineage>
</organism>
<reference evidence="1" key="1">
    <citation type="submission" date="2014-09" db="EMBL/GenBank/DDBJ databases">
        <authorList>
            <person name="Magalhaes I.L.F."/>
            <person name="Oliveira U."/>
            <person name="Santos F.R."/>
            <person name="Vidigal T.H.D.A."/>
            <person name="Brescovit A.D."/>
            <person name="Santos A.J."/>
        </authorList>
    </citation>
    <scope>NUCLEOTIDE SEQUENCE</scope>
    <source>
        <tissue evidence="1">Shoot tissue taken approximately 20 cm above the soil surface</tissue>
    </source>
</reference>
<name>A0A0A9EE59_ARUDO</name>
<dbReference type="EMBL" id="GBRH01198851">
    <property type="protein sequence ID" value="JAD99044.1"/>
    <property type="molecule type" value="Transcribed_RNA"/>
</dbReference>
<evidence type="ECO:0000313" key="1">
    <source>
        <dbReference type="EMBL" id="JAD99044.1"/>
    </source>
</evidence>
<proteinExistence type="predicted"/>
<accession>A0A0A9EE59</accession>
<sequence length="35" mass="3741">MVGVRVHTGDRTPIAWPAITRTVTPSAVVHAMSLL</sequence>